<dbReference type="Proteomes" id="UP000510886">
    <property type="component" value="Chromosome"/>
</dbReference>
<keyword evidence="4" id="KW-0804">Transcription</keyword>
<protein>
    <submittedName>
        <fullName evidence="6">Sugar-binding transcriptional regulator</fullName>
    </submittedName>
</protein>
<dbReference type="InterPro" id="IPR051054">
    <property type="entry name" value="SorC_transcr_regulators"/>
</dbReference>
<evidence type="ECO:0000313" key="6">
    <source>
        <dbReference type="EMBL" id="QLL78674.1"/>
    </source>
</evidence>
<dbReference type="InterPro" id="IPR007324">
    <property type="entry name" value="Sugar-bd_dom_put"/>
</dbReference>
<dbReference type="SUPFAM" id="SSF100950">
    <property type="entry name" value="NagB/RpiA/CoA transferase-like"/>
    <property type="match status" value="1"/>
</dbReference>
<keyword evidence="2" id="KW-0805">Transcription regulation</keyword>
<reference evidence="6 7" key="1">
    <citation type="submission" date="2020-01" db="EMBL/GenBank/DDBJ databases">
        <title>Complete and circular genome sequences of six lactobacillus isolates from horses.</title>
        <authorList>
            <person name="Hassan H.M."/>
        </authorList>
    </citation>
    <scope>NUCLEOTIDE SEQUENCE [LARGE SCALE GENOMIC DNA]</scope>
    <source>
        <strain evidence="6 7">1A</strain>
    </source>
</reference>
<dbReference type="GO" id="GO:0030246">
    <property type="term" value="F:carbohydrate binding"/>
    <property type="evidence" value="ECO:0007669"/>
    <property type="project" value="InterPro"/>
</dbReference>
<proteinExistence type="inferred from homology"/>
<name>A0A7H9ELV2_9LACO</name>
<gene>
    <name evidence="6" type="ORF">GTO87_08805</name>
</gene>
<evidence type="ECO:0000256" key="4">
    <source>
        <dbReference type="ARBA" id="ARBA00023163"/>
    </source>
</evidence>
<dbReference type="EMBL" id="CP047418">
    <property type="protein sequence ID" value="QLL78674.1"/>
    <property type="molecule type" value="Genomic_DNA"/>
</dbReference>
<dbReference type="Gene3D" id="3.40.50.1360">
    <property type="match status" value="1"/>
</dbReference>
<dbReference type="KEGG" id="lsw:GTO87_08805"/>
<evidence type="ECO:0000259" key="5">
    <source>
        <dbReference type="Pfam" id="PF04198"/>
    </source>
</evidence>
<evidence type="ECO:0000256" key="1">
    <source>
        <dbReference type="ARBA" id="ARBA00010466"/>
    </source>
</evidence>
<dbReference type="AlphaFoldDB" id="A0A7H9ELV2"/>
<keyword evidence="3" id="KW-0238">DNA-binding</keyword>
<dbReference type="InterPro" id="IPR037171">
    <property type="entry name" value="NagB/RpiA_transferase-like"/>
</dbReference>
<dbReference type="RefSeq" id="WP_009551450.1">
    <property type="nucleotide sequence ID" value="NZ_CALVCX010000014.1"/>
</dbReference>
<accession>A0A7H9ELV2</accession>
<dbReference type="GO" id="GO:0003677">
    <property type="term" value="F:DNA binding"/>
    <property type="evidence" value="ECO:0007669"/>
    <property type="project" value="UniProtKB-KW"/>
</dbReference>
<evidence type="ECO:0000256" key="3">
    <source>
        <dbReference type="ARBA" id="ARBA00023125"/>
    </source>
</evidence>
<comment type="similarity">
    <text evidence="1">Belongs to the SorC transcriptional regulatory family.</text>
</comment>
<dbReference type="PANTHER" id="PTHR34294:SF1">
    <property type="entry name" value="TRANSCRIPTIONAL REGULATOR LSRR"/>
    <property type="match status" value="1"/>
</dbReference>
<evidence type="ECO:0000256" key="2">
    <source>
        <dbReference type="ARBA" id="ARBA00023015"/>
    </source>
</evidence>
<organism evidence="6 7">
    <name type="scientific">Ligilactobacillus saerimneri</name>
    <dbReference type="NCBI Taxonomy" id="228229"/>
    <lineage>
        <taxon>Bacteria</taxon>
        <taxon>Bacillati</taxon>
        <taxon>Bacillota</taxon>
        <taxon>Bacilli</taxon>
        <taxon>Lactobacillales</taxon>
        <taxon>Lactobacillaceae</taxon>
        <taxon>Ligilactobacillus</taxon>
    </lineage>
</organism>
<dbReference type="Pfam" id="PF04198">
    <property type="entry name" value="Sugar-bind"/>
    <property type="match status" value="1"/>
</dbReference>
<evidence type="ECO:0000313" key="7">
    <source>
        <dbReference type="Proteomes" id="UP000510886"/>
    </source>
</evidence>
<dbReference type="Gene3D" id="1.10.10.60">
    <property type="entry name" value="Homeodomain-like"/>
    <property type="match status" value="1"/>
</dbReference>
<sequence>MQDKQHLDLLLSIAQDFYLNKLSVSDLSVKYDVSRYYISKYLEEIIDNHLVSIHINTPFDRNTAMERAFKREFAVENVYIMKEKIDSITNQEVLLTFTAKIIQDLIAQARVVGITWGKSIYQVLDSFQQSDQRNLVFTSFVGELGLRKRYAEPVTLLQRAVSKYNSAMYLTIPAPLYVANDHLRQTLAEEPAVKSVLDVARKIDVTFSSVGTLSSIENMTNLGKNFRTYFPGLHSKKVAGVVYGRPYDEHGRFLTADKDTVFGLSLPEIKRIPHRVGILEASTPIRTAKGALYSDAFTDIITSESTANKILCSL</sequence>
<feature type="domain" description="Sugar-binding" evidence="5">
    <location>
        <begin position="59"/>
        <end position="311"/>
    </location>
</feature>
<dbReference type="PANTHER" id="PTHR34294">
    <property type="entry name" value="TRANSCRIPTIONAL REGULATOR-RELATED"/>
    <property type="match status" value="1"/>
</dbReference>